<evidence type="ECO:0000256" key="6">
    <source>
        <dbReference type="RuleBase" id="RU000646"/>
    </source>
</evidence>
<dbReference type="Proteomes" id="UP000722121">
    <property type="component" value="Unassembled WGS sequence"/>
</dbReference>
<comment type="caution">
    <text evidence="9">The sequence shown here is derived from an EMBL/GenBank/DDBJ whole genome shotgun (WGS) entry which is preliminary data.</text>
</comment>
<sequence length="168" mass="19089">MKINEQIRAPKVRVIDQDGKQVGVITIREALDLAKEVSLDLVEIAPAVSPPVCKIINYGKFRYDQTKRLKESKKGQVQIKVKEIKLKPNIDPHDLQIKIKHARQFVEKGNKVKFTCILRGRDSIRPERAHQLLEEVCSAVEDIGTIESMPKRLGRMFTVIVAPGTKKK</sequence>
<feature type="domain" description="Translation initiation factor 3 N-terminal" evidence="8">
    <location>
        <begin position="3"/>
        <end position="71"/>
    </location>
</feature>
<dbReference type="GO" id="GO:0003743">
    <property type="term" value="F:translation initiation factor activity"/>
    <property type="evidence" value="ECO:0007669"/>
    <property type="project" value="UniProtKB-KW"/>
</dbReference>
<feature type="domain" description="Translation initiation factor 3 C-terminal" evidence="7">
    <location>
        <begin position="79"/>
        <end position="163"/>
    </location>
</feature>
<dbReference type="HAMAP" id="MF_00080">
    <property type="entry name" value="IF_3"/>
    <property type="match status" value="1"/>
</dbReference>
<gene>
    <name evidence="4 9" type="primary">infC</name>
    <name evidence="9" type="ORF">JYU14_00800</name>
</gene>
<dbReference type="InterPro" id="IPR036787">
    <property type="entry name" value="T_IF-3_N_sf"/>
</dbReference>
<dbReference type="Gene3D" id="3.30.110.10">
    <property type="entry name" value="Translation initiation factor 3 (IF-3), C-terminal domain"/>
    <property type="match status" value="1"/>
</dbReference>
<dbReference type="NCBIfam" id="TIGR00168">
    <property type="entry name" value="infC"/>
    <property type="match status" value="1"/>
</dbReference>
<evidence type="ECO:0000259" key="7">
    <source>
        <dbReference type="Pfam" id="PF00707"/>
    </source>
</evidence>
<keyword evidence="10" id="KW-1185">Reference proteome</keyword>
<dbReference type="Gene3D" id="3.10.20.80">
    <property type="entry name" value="Translation initiation factor 3 (IF-3), N-terminal domain"/>
    <property type="match status" value="1"/>
</dbReference>
<dbReference type="PANTHER" id="PTHR10938:SF0">
    <property type="entry name" value="TRANSLATION INITIATION FACTOR IF-3, MITOCHONDRIAL"/>
    <property type="match status" value="1"/>
</dbReference>
<comment type="similarity">
    <text evidence="1 4 6">Belongs to the IF-3 family.</text>
</comment>
<dbReference type="InterPro" id="IPR019815">
    <property type="entry name" value="Translation_initiation_fac_3_C"/>
</dbReference>
<evidence type="ECO:0000256" key="5">
    <source>
        <dbReference type="NCBIfam" id="TIGR00168"/>
    </source>
</evidence>
<comment type="function">
    <text evidence="4 6">IF-3 binds to the 30S ribosomal subunit and shifts the equilibrium between 70S ribosomes and their 50S and 30S subunits in favor of the free subunits, thus enhancing the availability of 30S subunits on which protein synthesis initiation begins.</text>
</comment>
<dbReference type="InterPro" id="IPR036788">
    <property type="entry name" value="T_IF-3_C_sf"/>
</dbReference>
<dbReference type="SUPFAM" id="SSF54364">
    <property type="entry name" value="Translation initiation factor IF3, N-terminal domain"/>
    <property type="match status" value="1"/>
</dbReference>
<dbReference type="EMBL" id="JAFITR010000010">
    <property type="protein sequence ID" value="MBN4066606.1"/>
    <property type="molecule type" value="Genomic_DNA"/>
</dbReference>
<reference evidence="9 10" key="1">
    <citation type="submission" date="2021-02" db="EMBL/GenBank/DDBJ databases">
        <title>Activity-based single-cell genomes from oceanic crustal fluid captures similar information to metagenomic and metatranscriptomic surveys with orders of magnitude less sampling.</title>
        <authorList>
            <person name="D'Angelo T.S."/>
            <person name="Orcutt B.N."/>
        </authorList>
    </citation>
    <scope>NUCLEOTIDE SEQUENCE [LARGE SCALE GENOMIC DNA]</scope>
    <source>
        <strain evidence="9">AH-315-G07</strain>
    </source>
</reference>
<evidence type="ECO:0000256" key="3">
    <source>
        <dbReference type="ARBA" id="ARBA00022917"/>
    </source>
</evidence>
<dbReference type="InterPro" id="IPR019813">
    <property type="entry name" value="Translation_initiation_fac3_CS"/>
</dbReference>
<evidence type="ECO:0000259" key="8">
    <source>
        <dbReference type="Pfam" id="PF05198"/>
    </source>
</evidence>
<evidence type="ECO:0000313" key="10">
    <source>
        <dbReference type="Proteomes" id="UP000722121"/>
    </source>
</evidence>
<dbReference type="SUPFAM" id="SSF55200">
    <property type="entry name" value="Translation initiation factor IF3, C-terminal domain"/>
    <property type="match status" value="1"/>
</dbReference>
<name>A0ABS3APK5_9BACT</name>
<keyword evidence="3 4" id="KW-0648">Protein biosynthesis</keyword>
<accession>A0ABS3APK5</accession>
<dbReference type="PANTHER" id="PTHR10938">
    <property type="entry name" value="TRANSLATION INITIATION FACTOR IF-3"/>
    <property type="match status" value="1"/>
</dbReference>
<evidence type="ECO:0000256" key="4">
    <source>
        <dbReference type="HAMAP-Rule" id="MF_00080"/>
    </source>
</evidence>
<proteinExistence type="inferred from homology"/>
<dbReference type="PROSITE" id="PS00938">
    <property type="entry name" value="IF3"/>
    <property type="match status" value="1"/>
</dbReference>
<evidence type="ECO:0000313" key="9">
    <source>
        <dbReference type="EMBL" id="MBN4066606.1"/>
    </source>
</evidence>
<comment type="subunit">
    <text evidence="4 6">Monomer.</text>
</comment>
<dbReference type="InterPro" id="IPR001288">
    <property type="entry name" value="Translation_initiation_fac_3"/>
</dbReference>
<evidence type="ECO:0000256" key="1">
    <source>
        <dbReference type="ARBA" id="ARBA00005439"/>
    </source>
</evidence>
<evidence type="ECO:0000256" key="2">
    <source>
        <dbReference type="ARBA" id="ARBA00022540"/>
    </source>
</evidence>
<keyword evidence="2 4" id="KW-0396">Initiation factor</keyword>
<organism evidence="9 10">
    <name type="scientific">Simkania negevensis</name>
    <dbReference type="NCBI Taxonomy" id="83561"/>
    <lineage>
        <taxon>Bacteria</taxon>
        <taxon>Pseudomonadati</taxon>
        <taxon>Chlamydiota</taxon>
        <taxon>Chlamydiia</taxon>
        <taxon>Parachlamydiales</taxon>
        <taxon>Simkaniaceae</taxon>
        <taxon>Simkania</taxon>
    </lineage>
</organism>
<keyword evidence="4" id="KW-0963">Cytoplasm</keyword>
<dbReference type="InterPro" id="IPR019814">
    <property type="entry name" value="Translation_initiation_fac_3_N"/>
</dbReference>
<dbReference type="Pfam" id="PF00707">
    <property type="entry name" value="IF3_C"/>
    <property type="match status" value="1"/>
</dbReference>
<comment type="subcellular location">
    <subcellularLocation>
        <location evidence="4 6">Cytoplasm</location>
    </subcellularLocation>
</comment>
<dbReference type="Pfam" id="PF05198">
    <property type="entry name" value="IF3_N"/>
    <property type="match status" value="1"/>
</dbReference>
<protein>
    <recommendedName>
        <fullName evidence="4 5">Translation initiation factor IF-3</fullName>
    </recommendedName>
</protein>